<dbReference type="PANTHER" id="PTHR17630">
    <property type="entry name" value="DIENELACTONE HYDROLASE"/>
    <property type="match status" value="1"/>
</dbReference>
<evidence type="ECO:0000259" key="3">
    <source>
        <dbReference type="Pfam" id="PF01738"/>
    </source>
</evidence>
<dbReference type="FunFam" id="3.40.50.1820:FF:000178">
    <property type="entry name" value="Carboxymethylenebutenolidase homolog"/>
    <property type="match status" value="1"/>
</dbReference>
<comment type="subcellular location">
    <subcellularLocation>
        <location evidence="1">Cytoplasm</location>
    </subcellularLocation>
</comment>
<evidence type="ECO:0000256" key="1">
    <source>
        <dbReference type="ARBA" id="ARBA00004496"/>
    </source>
</evidence>
<name>A0AAV0BXS6_9ASTE</name>
<evidence type="ECO:0000313" key="5">
    <source>
        <dbReference type="Proteomes" id="UP001152523"/>
    </source>
</evidence>
<dbReference type="PANTHER" id="PTHR17630:SF44">
    <property type="entry name" value="PROTEIN AIM2"/>
    <property type="match status" value="1"/>
</dbReference>
<dbReference type="InterPro" id="IPR002925">
    <property type="entry name" value="Dienelactn_hydro"/>
</dbReference>
<evidence type="ECO:0000256" key="2">
    <source>
        <dbReference type="ARBA" id="ARBA00022490"/>
    </source>
</evidence>
<dbReference type="Pfam" id="PF01738">
    <property type="entry name" value="DLH"/>
    <property type="match status" value="1"/>
</dbReference>
<keyword evidence="5" id="KW-1185">Reference proteome</keyword>
<organism evidence="4 5">
    <name type="scientific">Cuscuta epithymum</name>
    <dbReference type="NCBI Taxonomy" id="186058"/>
    <lineage>
        <taxon>Eukaryota</taxon>
        <taxon>Viridiplantae</taxon>
        <taxon>Streptophyta</taxon>
        <taxon>Embryophyta</taxon>
        <taxon>Tracheophyta</taxon>
        <taxon>Spermatophyta</taxon>
        <taxon>Magnoliopsida</taxon>
        <taxon>eudicotyledons</taxon>
        <taxon>Gunneridae</taxon>
        <taxon>Pentapetalae</taxon>
        <taxon>asterids</taxon>
        <taxon>lamiids</taxon>
        <taxon>Solanales</taxon>
        <taxon>Convolvulaceae</taxon>
        <taxon>Cuscuteae</taxon>
        <taxon>Cuscuta</taxon>
        <taxon>Cuscuta subgen. Cuscuta</taxon>
    </lineage>
</organism>
<feature type="domain" description="Dienelactone hydrolase" evidence="3">
    <location>
        <begin position="30"/>
        <end position="235"/>
    </location>
</feature>
<dbReference type="AlphaFoldDB" id="A0AAV0BXS6"/>
<dbReference type="GO" id="GO:0005737">
    <property type="term" value="C:cytoplasm"/>
    <property type="evidence" value="ECO:0007669"/>
    <property type="project" value="UniProtKB-SubCell"/>
</dbReference>
<keyword evidence="2" id="KW-0963">Cytoplasm</keyword>
<sequence>MSGTQCCENPPTLNPSSGTGSVAELGGLKSYITGSSNSNLAIILVSDIFGFEAPNLRAIADKVAASGYYVVVPDFFYGDPYVPGSKPMGVWIQSHGTEKGFEDTKSVIAALKSKGISSIGAAGYCWGAKVVVQLAASDFIQAAVLSHPSFVTVDDIKQVKMPIAILGAENDSMSPPELIKQFGEILSSKSEVDSFVKIFPGVAHGWTVRYNAEDEKAVQSAEEARQDMLNWFTKYIK</sequence>
<dbReference type="Gene3D" id="3.40.50.1820">
    <property type="entry name" value="alpha/beta hydrolase"/>
    <property type="match status" value="1"/>
</dbReference>
<dbReference type="Proteomes" id="UP001152523">
    <property type="component" value="Unassembled WGS sequence"/>
</dbReference>
<reference evidence="4" key="1">
    <citation type="submission" date="2022-07" db="EMBL/GenBank/DDBJ databases">
        <authorList>
            <person name="Macas J."/>
            <person name="Novak P."/>
            <person name="Neumann P."/>
        </authorList>
    </citation>
    <scope>NUCLEOTIDE SEQUENCE</scope>
</reference>
<accession>A0AAV0BXS6</accession>
<gene>
    <name evidence="4" type="ORF">CEPIT_LOCUS257</name>
</gene>
<dbReference type="EMBL" id="CAMAPF010000003">
    <property type="protein sequence ID" value="CAH9051639.1"/>
    <property type="molecule type" value="Genomic_DNA"/>
</dbReference>
<evidence type="ECO:0000313" key="4">
    <source>
        <dbReference type="EMBL" id="CAH9051639.1"/>
    </source>
</evidence>
<comment type="caution">
    <text evidence="4">The sequence shown here is derived from an EMBL/GenBank/DDBJ whole genome shotgun (WGS) entry which is preliminary data.</text>
</comment>
<dbReference type="InterPro" id="IPR029058">
    <property type="entry name" value="AB_hydrolase_fold"/>
</dbReference>
<protein>
    <recommendedName>
        <fullName evidence="3">Dienelactone hydrolase domain-containing protein</fullName>
    </recommendedName>
</protein>
<proteinExistence type="predicted"/>
<dbReference type="GO" id="GO:0016787">
    <property type="term" value="F:hydrolase activity"/>
    <property type="evidence" value="ECO:0007669"/>
    <property type="project" value="InterPro"/>
</dbReference>
<dbReference type="SUPFAM" id="SSF53474">
    <property type="entry name" value="alpha/beta-Hydrolases"/>
    <property type="match status" value="1"/>
</dbReference>